<name>A0A0C7NLF9_DEFTU</name>
<dbReference type="PATRIC" id="fig|1006576.9.peg.1435"/>
<evidence type="ECO:0000256" key="3">
    <source>
        <dbReference type="ARBA" id="ARBA00022448"/>
    </source>
</evidence>
<evidence type="ECO:0000256" key="8">
    <source>
        <dbReference type="PIRNR" id="PIRNR005353"/>
    </source>
</evidence>
<evidence type="ECO:0000256" key="2">
    <source>
        <dbReference type="ARBA" id="ARBA00005697"/>
    </source>
</evidence>
<keyword evidence="11" id="KW-1185">Reference proteome</keyword>
<organism evidence="10 11">
    <name type="scientific">Defluviitoga tunisiensis</name>
    <dbReference type="NCBI Taxonomy" id="1006576"/>
    <lineage>
        <taxon>Bacteria</taxon>
        <taxon>Thermotogati</taxon>
        <taxon>Thermotogota</taxon>
        <taxon>Thermotogae</taxon>
        <taxon>Petrotogales</taxon>
        <taxon>Petrotogaceae</taxon>
        <taxon>Defluviitoga</taxon>
    </lineage>
</organism>
<dbReference type="AlphaFoldDB" id="A0A0C7NLF9"/>
<dbReference type="OrthoDB" id="9808458at2"/>
<dbReference type="HOGENOM" id="CLU_024508_0_1_0"/>
<evidence type="ECO:0000256" key="1">
    <source>
        <dbReference type="ARBA" id="ARBA00004651"/>
    </source>
</evidence>
<feature type="transmembrane region" description="Helical" evidence="9">
    <location>
        <begin position="139"/>
        <end position="156"/>
    </location>
</feature>
<feature type="transmembrane region" description="Helical" evidence="9">
    <location>
        <begin position="53"/>
        <end position="76"/>
    </location>
</feature>
<feature type="transmembrane region" description="Helical" evidence="9">
    <location>
        <begin position="201"/>
        <end position="221"/>
    </location>
</feature>
<keyword evidence="7 8" id="KW-0472">Membrane</keyword>
<evidence type="ECO:0000256" key="9">
    <source>
        <dbReference type="SAM" id="Phobius"/>
    </source>
</evidence>
<dbReference type="PIRSF" id="PIRSF005353">
    <property type="entry name" value="PbuG"/>
    <property type="match status" value="1"/>
</dbReference>
<gene>
    <name evidence="10" type="ORF">DTL3_1437</name>
</gene>
<reference evidence="11" key="1">
    <citation type="submission" date="2014-11" db="EMBL/GenBank/DDBJ databases">
        <authorList>
            <person name="Wibberg D."/>
        </authorList>
    </citation>
    <scope>NUCLEOTIDE SEQUENCE [LARGE SCALE GENOMIC DNA]</scope>
    <source>
        <strain evidence="11">L3</strain>
    </source>
</reference>
<evidence type="ECO:0000313" key="10">
    <source>
        <dbReference type="EMBL" id="CEP78731.1"/>
    </source>
</evidence>
<accession>A0A0C7NLF9</accession>
<dbReference type="KEGG" id="dtn:DTL3_1437"/>
<dbReference type="EMBL" id="LN824141">
    <property type="protein sequence ID" value="CEP78731.1"/>
    <property type="molecule type" value="Genomic_DNA"/>
</dbReference>
<sequence>MSANKEKSIFERLFKLEENQTNVKTEILAGITTFITMSYIIFVNPAILSETGMPYNGVFIATIVSSILGTLSMAFLTNYPFALAPGMGLNAFFAYSVVIGMGVSWKTALGLVFIEGIIFIILSLTPIRKTLVNSIPMSLKTAISAGIGLFIAFIGLQNAKIVVADPSTLVTMGQLFSGPSLIAILGLIITAILFSLKIKGALLLGIIISTILGLFNGVTPIPEGIIALPKMSDWSTVLFKLDLHSAFSFEMIGVMISFLFVDIFDTAGTLIGVSQQAGYLKEDGTLPKADKAMLADAIATTGGALFGTSTVTTYVESASGVSAGGRTGLTGVVVSILFFLSLFFRPIIATVPSAATAPALIIVGVMMLSNILKIQWDDFTEVIPAFIAMITMPLTYSVSNGIALGFITYPILKLFTGKGKEVHWMVYLLCVLFILYFIWL</sequence>
<proteinExistence type="inferred from homology"/>
<dbReference type="GO" id="GO:0005345">
    <property type="term" value="F:purine nucleobase transmembrane transporter activity"/>
    <property type="evidence" value="ECO:0007669"/>
    <property type="project" value="TreeGrafter"/>
</dbReference>
<dbReference type="RefSeq" id="WP_045088124.1">
    <property type="nucleotide sequence ID" value="NZ_LN824141.1"/>
</dbReference>
<evidence type="ECO:0000256" key="5">
    <source>
        <dbReference type="ARBA" id="ARBA00022692"/>
    </source>
</evidence>
<protein>
    <submittedName>
        <fullName evidence="10">Xanthine/uracil/vitamin C permease</fullName>
    </submittedName>
</protein>
<evidence type="ECO:0000313" key="11">
    <source>
        <dbReference type="Proteomes" id="UP000032809"/>
    </source>
</evidence>
<feature type="transmembrane region" description="Helical" evidence="9">
    <location>
        <begin position="27"/>
        <end position="47"/>
    </location>
</feature>
<comment type="subcellular location">
    <subcellularLocation>
        <location evidence="1 8">Cell membrane</location>
        <topology evidence="1 8">Multi-pass membrane protein</topology>
    </subcellularLocation>
</comment>
<keyword evidence="6 8" id="KW-1133">Transmembrane helix</keyword>
<keyword evidence="5 8" id="KW-0812">Transmembrane</keyword>
<feature type="transmembrane region" description="Helical" evidence="9">
    <location>
        <begin position="176"/>
        <end position="194"/>
    </location>
</feature>
<dbReference type="Proteomes" id="UP000032809">
    <property type="component" value="Chromosome I"/>
</dbReference>
<feature type="transmembrane region" description="Helical" evidence="9">
    <location>
        <begin position="421"/>
        <end position="439"/>
    </location>
</feature>
<dbReference type="InterPro" id="IPR026033">
    <property type="entry name" value="Azg-like_bact_archaea"/>
</dbReference>
<feature type="transmembrane region" description="Helical" evidence="9">
    <location>
        <begin position="382"/>
        <end position="409"/>
    </location>
</feature>
<dbReference type="InterPro" id="IPR045018">
    <property type="entry name" value="Azg-like"/>
</dbReference>
<dbReference type="InterPro" id="IPR006043">
    <property type="entry name" value="NCS2"/>
</dbReference>
<feature type="transmembrane region" description="Helical" evidence="9">
    <location>
        <begin position="356"/>
        <end position="376"/>
    </location>
</feature>
<evidence type="ECO:0000256" key="6">
    <source>
        <dbReference type="ARBA" id="ARBA00022989"/>
    </source>
</evidence>
<keyword evidence="4 8" id="KW-1003">Cell membrane</keyword>
<keyword evidence="3 8" id="KW-0813">Transport</keyword>
<feature type="transmembrane region" description="Helical" evidence="9">
    <location>
        <begin position="108"/>
        <end position="127"/>
    </location>
</feature>
<dbReference type="GO" id="GO:0005886">
    <property type="term" value="C:plasma membrane"/>
    <property type="evidence" value="ECO:0007669"/>
    <property type="project" value="UniProtKB-SubCell"/>
</dbReference>
<comment type="similarity">
    <text evidence="2 8">Belongs to the nucleobase:cation symporter-2 (NCS2) (TC 2.A.40) family. Azg-like subfamily.</text>
</comment>
<dbReference type="STRING" id="1006576.DTL3_1437"/>
<evidence type="ECO:0000256" key="7">
    <source>
        <dbReference type="ARBA" id="ARBA00023136"/>
    </source>
</evidence>
<feature type="transmembrane region" description="Helical" evidence="9">
    <location>
        <begin position="83"/>
        <end position="102"/>
    </location>
</feature>
<evidence type="ECO:0000256" key="4">
    <source>
        <dbReference type="ARBA" id="ARBA00022475"/>
    </source>
</evidence>
<dbReference type="PANTHER" id="PTHR43337">
    <property type="entry name" value="XANTHINE/URACIL PERMEASE C887.17-RELATED"/>
    <property type="match status" value="1"/>
</dbReference>
<dbReference type="PANTHER" id="PTHR43337:SF1">
    <property type="entry name" value="XANTHINE_URACIL PERMEASE C887.17-RELATED"/>
    <property type="match status" value="1"/>
</dbReference>
<dbReference type="Pfam" id="PF00860">
    <property type="entry name" value="Xan_ur_permease"/>
    <property type="match status" value="1"/>
</dbReference>
<feature type="transmembrane region" description="Helical" evidence="9">
    <location>
        <begin position="251"/>
        <end position="273"/>
    </location>
</feature>
<feature type="transmembrane region" description="Helical" evidence="9">
    <location>
        <begin position="327"/>
        <end position="344"/>
    </location>
</feature>